<sequence length="227" mass="25780">MNTEKPTINLNDLSPDQVKQLLEQAKKEAKETKAKTAVSRKALDELWSEFVIKNVHKFMPIRELVEENILETFSDFAPLSKLIEECYGIEKLDQDSFTKTLPDGSFSLTIGYNKTDGFNGNEGLGVDKIKQYMDTLKGNGDNDKLVKLAAALDVFLKPNPVTGMLNPRKVKDLSKLRDMYDSELFNEGIEIIEKAAIYTRTSQFVEGWQFLNLPDGRTKKVTFRFSV</sequence>
<dbReference type="Proteomes" id="UP001212170">
    <property type="component" value="Unassembled WGS sequence"/>
</dbReference>
<organism evidence="1 2">
    <name type="scientific">Flavobacterium azizsancarii</name>
    <dbReference type="NCBI Taxonomy" id="2961580"/>
    <lineage>
        <taxon>Bacteria</taxon>
        <taxon>Pseudomonadati</taxon>
        <taxon>Bacteroidota</taxon>
        <taxon>Flavobacteriia</taxon>
        <taxon>Flavobacteriales</taxon>
        <taxon>Flavobacteriaceae</taxon>
        <taxon>Flavobacterium</taxon>
    </lineage>
</organism>
<protein>
    <recommendedName>
        <fullName evidence="3">DUF3164 family protein</fullName>
    </recommendedName>
</protein>
<keyword evidence="2" id="KW-1185">Reference proteome</keyword>
<dbReference type="RefSeq" id="WP_271333908.1">
    <property type="nucleotide sequence ID" value="NZ_JAMZNK010000001.1"/>
</dbReference>
<evidence type="ECO:0000313" key="1">
    <source>
        <dbReference type="EMBL" id="MDA6068024.1"/>
    </source>
</evidence>
<reference evidence="1 2" key="1">
    <citation type="journal article" date="2023" name="Chemosphere">
        <title>Whole genome analysis of Flavobacterium aziz-sancarii sp. nov., isolated from Ardley Island (Antarctica), revealed a rich resistome and bioremediation potential.</title>
        <authorList>
            <person name="Otur C."/>
            <person name="Okay S."/>
            <person name="Kurt-Kizildogan A."/>
        </authorList>
    </citation>
    <scope>NUCLEOTIDE SEQUENCE [LARGE SCALE GENOMIC DNA]</scope>
    <source>
        <strain evidence="1 2">AC</strain>
    </source>
</reference>
<accession>A0ABT4W5Z5</accession>
<dbReference type="EMBL" id="JAMZNK010000001">
    <property type="protein sequence ID" value="MDA6068024.1"/>
    <property type="molecule type" value="Genomic_DNA"/>
</dbReference>
<gene>
    <name evidence="1" type="ORF">NJT12_00205</name>
</gene>
<evidence type="ECO:0000313" key="2">
    <source>
        <dbReference type="Proteomes" id="UP001212170"/>
    </source>
</evidence>
<evidence type="ECO:0008006" key="3">
    <source>
        <dbReference type="Google" id="ProtNLM"/>
    </source>
</evidence>
<name>A0ABT4W5Z5_9FLAO</name>
<comment type="caution">
    <text evidence="1">The sequence shown here is derived from an EMBL/GenBank/DDBJ whole genome shotgun (WGS) entry which is preliminary data.</text>
</comment>
<proteinExistence type="predicted"/>